<feature type="compositionally biased region" description="Basic and acidic residues" evidence="1">
    <location>
        <begin position="401"/>
        <end position="412"/>
    </location>
</feature>
<feature type="compositionally biased region" description="Polar residues" evidence="1">
    <location>
        <begin position="592"/>
        <end position="607"/>
    </location>
</feature>
<feature type="compositionally biased region" description="Polar residues" evidence="1">
    <location>
        <begin position="293"/>
        <end position="307"/>
    </location>
</feature>
<name>A0AAV6R851_SOLSE</name>
<feature type="compositionally biased region" description="Low complexity" evidence="1">
    <location>
        <begin position="937"/>
        <end position="946"/>
    </location>
</feature>
<gene>
    <name evidence="2" type="ORF">JOB18_003471</name>
</gene>
<sequence length="1210" mass="137224">MPISGKQQKYIMKELTLSLLSRGCGQFVSSEGNTGGHVGRLDVCFTPQDYYIWKSQESVLRLTSSGRLLVAAEQALPKTYSTRRGPLLLYSQDLVTTKTNCELEAGQRKKRVVRRRTQQVEQQRSTLKELTAAILNYSNSQSTFPAQSIFPSLRFPPVQDLHCPGPLSIHPTRAHPRPEFVPVNAQWPPAKDNTQQLEHQLEKEVELDSRKIIRLDVFLQRACTSRTPTPQIESQSWVHYVATTPEEPEDTQVVDGDCTIQKNSGTDHDNGSCERSLSGRRYGTKVRPCGADRQSNTKSETTSTSGVSLPPLKIEHSTCYEKTCCKTDRVSWESAGHRAQLLPPIAENSSVASARVIQDHSRLDARQLRSERHGIKARENPQRLHEQPLTLPPLFPEKDEETSGKLRGGKDKSERQCFKIQTTGQEGGGRRLTSIKGSTILLAPEEETPPPPAGVSGCVSGWKGPSRQSSLACFHNRLDPSDANRSVVKGVLPLELRDLQDDKSVGCLILGPDGEIIQLSLYDNNEEPSQANDGTQQRALQVLSSEGEKLPWVIVLQSENSHTDEDMELDTDDVEEKIEHRQPLHKRPGSHMTLSQSASGERSVSTEQLLDSHISPERDAWLPNSHADTVTPKIGEVVTETQTNKTKKEARHSVRMSPLREWVGRTEPGEGDAEAEEGKEDDEEPDTTGQRGLLSGSHQPGLSRKKYEDGGCGSQQNVSPDVATSEDAVGRSRRKSIKKTDTDEAAVTSGKHDLKSVKTSESEAQTKSKKSKVRESQPIRSHKPGARTNREATGAQDQSAPPPVEKETGATEGERGAEEDKMNEESEVRGGATVRQKIVSDGRKRRRRRGKLTHDADEDLDEGVDFNLEMEEESYLKYIETPPAPQNQKHKTKTKTGDVSETDHLPTSGERRSIRSVSSLRSSDAASHFIQRTTRRSAASSHEGAAAASIVDFASSRGRLSSCSTVMVMDEQLMLNPAKPELKKSQEEQAALRLAQRAERRRQEVERKRKEREEEERKQQEREQMEERMKGELEEERRKRAEELRLKKVAEEEERRRREEEEQMRARQEQARRESERRRQEDRRRQVERLLNMREEEEQRRKAELERLQLEEQRRQEEESRMLQEMDEGERFEYLRRKEQEEEERRNREEERKRREEEAALRAAEEARLQAQKLLREMALLQQHLTFKRDLALEAGAKEAKQQTTQTVNL</sequence>
<comment type="caution">
    <text evidence="2">The sequence shown here is derived from an EMBL/GenBank/DDBJ whole genome shotgun (WGS) entry which is preliminary data.</text>
</comment>
<feature type="region of interest" description="Disordered" evidence="1">
    <location>
        <begin position="374"/>
        <end position="412"/>
    </location>
</feature>
<feature type="compositionally biased region" description="Acidic residues" evidence="1">
    <location>
        <begin position="669"/>
        <end position="686"/>
    </location>
</feature>
<dbReference type="AlphaFoldDB" id="A0AAV6R851"/>
<feature type="region of interest" description="Disordered" evidence="1">
    <location>
        <begin position="259"/>
        <end position="278"/>
    </location>
</feature>
<dbReference type="Proteomes" id="UP000693946">
    <property type="component" value="Linkage Group LG2"/>
</dbReference>
<feature type="region of interest" description="Disordered" evidence="1">
    <location>
        <begin position="978"/>
        <end position="1159"/>
    </location>
</feature>
<proteinExistence type="predicted"/>
<feature type="compositionally biased region" description="Acidic residues" evidence="1">
    <location>
        <begin position="856"/>
        <end position="873"/>
    </location>
</feature>
<evidence type="ECO:0000313" key="3">
    <source>
        <dbReference type="Proteomes" id="UP000693946"/>
    </source>
</evidence>
<evidence type="ECO:0008006" key="4">
    <source>
        <dbReference type="Google" id="ProtNLM"/>
    </source>
</evidence>
<evidence type="ECO:0000313" key="2">
    <source>
        <dbReference type="EMBL" id="KAG7501606.1"/>
    </source>
</evidence>
<accession>A0AAV6R851</accession>
<dbReference type="InterPro" id="IPR031440">
    <property type="entry name" value="DUF4670"/>
</dbReference>
<organism evidence="2 3">
    <name type="scientific">Solea senegalensis</name>
    <name type="common">Senegalese sole</name>
    <dbReference type="NCBI Taxonomy" id="28829"/>
    <lineage>
        <taxon>Eukaryota</taxon>
        <taxon>Metazoa</taxon>
        <taxon>Chordata</taxon>
        <taxon>Craniata</taxon>
        <taxon>Vertebrata</taxon>
        <taxon>Euteleostomi</taxon>
        <taxon>Actinopterygii</taxon>
        <taxon>Neopterygii</taxon>
        <taxon>Teleostei</taxon>
        <taxon>Neoteleostei</taxon>
        <taxon>Acanthomorphata</taxon>
        <taxon>Carangaria</taxon>
        <taxon>Pleuronectiformes</taxon>
        <taxon>Pleuronectoidei</taxon>
        <taxon>Soleidae</taxon>
        <taxon>Solea</taxon>
    </lineage>
</organism>
<dbReference type="PANTHER" id="PTHR21937:SF5">
    <property type="entry name" value="GENE 973-RELATED"/>
    <property type="match status" value="1"/>
</dbReference>
<feature type="compositionally biased region" description="Basic and acidic residues" evidence="1">
    <location>
        <begin position="996"/>
        <end position="1159"/>
    </location>
</feature>
<feature type="region of interest" description="Disordered" evidence="1">
    <location>
        <begin position="580"/>
        <end position="607"/>
    </location>
</feature>
<feature type="compositionally biased region" description="Basic and acidic residues" evidence="1">
    <location>
        <begin position="374"/>
        <end position="386"/>
    </location>
</feature>
<keyword evidence="3" id="KW-1185">Reference proteome</keyword>
<feature type="compositionally biased region" description="Basic and acidic residues" evidence="1">
    <location>
        <begin position="750"/>
        <end position="766"/>
    </location>
</feature>
<dbReference type="EMBL" id="JAGKHQ010000012">
    <property type="protein sequence ID" value="KAG7501606.1"/>
    <property type="molecule type" value="Genomic_DNA"/>
</dbReference>
<feature type="compositionally biased region" description="Basic and acidic residues" evidence="1">
    <location>
        <begin position="895"/>
        <end position="913"/>
    </location>
</feature>
<reference evidence="2 3" key="1">
    <citation type="journal article" date="2021" name="Sci. Rep.">
        <title>Chromosome anchoring in Senegalese sole (Solea senegalensis) reveals sex-associated markers and genome rearrangements in flatfish.</title>
        <authorList>
            <person name="Guerrero-Cozar I."/>
            <person name="Gomez-Garrido J."/>
            <person name="Berbel C."/>
            <person name="Martinez-Blanch J.F."/>
            <person name="Alioto T."/>
            <person name="Claros M.G."/>
            <person name="Gagnaire P.A."/>
            <person name="Manchado M."/>
        </authorList>
    </citation>
    <scope>NUCLEOTIDE SEQUENCE [LARGE SCALE GENOMIC DNA]</scope>
    <source>
        <strain evidence="2">Sse05_10M</strain>
    </source>
</reference>
<dbReference type="Pfam" id="PF15709">
    <property type="entry name" value="DUF4670"/>
    <property type="match status" value="1"/>
</dbReference>
<dbReference type="PANTHER" id="PTHR21937">
    <property type="entry name" value="CCDC66 DOMAIN-CONTAINING PROTEIN"/>
    <property type="match status" value="1"/>
</dbReference>
<feature type="region of interest" description="Disordered" evidence="1">
    <location>
        <begin position="284"/>
        <end position="309"/>
    </location>
</feature>
<feature type="compositionally biased region" description="Basic and acidic residues" evidence="1">
    <location>
        <begin position="804"/>
        <end position="828"/>
    </location>
</feature>
<evidence type="ECO:0000256" key="1">
    <source>
        <dbReference type="SAM" id="MobiDB-lite"/>
    </source>
</evidence>
<feature type="region of interest" description="Disordered" evidence="1">
    <location>
        <begin position="638"/>
        <end position="946"/>
    </location>
</feature>
<protein>
    <recommendedName>
        <fullName evidence="4">Trichohyalin-like</fullName>
    </recommendedName>
</protein>